<keyword evidence="6" id="KW-0906">Nuclear pore complex</keyword>
<evidence type="ECO:0000256" key="5">
    <source>
        <dbReference type="ARBA" id="ARBA00023010"/>
    </source>
</evidence>
<dbReference type="PANTHER" id="PTHR13257:SF0">
    <property type="entry name" value="NUCLEAR PORE COMPLEX PROTEIN NUP88"/>
    <property type="match status" value="1"/>
</dbReference>
<dbReference type="AlphaFoldDB" id="A0A0C2XFD9"/>
<evidence type="ECO:0000256" key="2">
    <source>
        <dbReference type="ARBA" id="ARBA00022448"/>
    </source>
</evidence>
<keyword evidence="3" id="KW-0509">mRNA transport</keyword>
<dbReference type="InParanoid" id="A0A0C2XFD9"/>
<gene>
    <name evidence="10" type="ORF">M378DRAFT_71925</name>
</gene>
<keyword evidence="5" id="KW-0811">Translocation</keyword>
<keyword evidence="11" id="KW-1185">Reference proteome</keyword>
<dbReference type="HOGENOM" id="CLU_006117_0_0_1"/>
<feature type="compositionally biased region" description="Low complexity" evidence="9">
    <location>
        <begin position="606"/>
        <end position="625"/>
    </location>
</feature>
<organism evidence="10 11">
    <name type="scientific">Amanita muscaria (strain Koide BX008)</name>
    <dbReference type="NCBI Taxonomy" id="946122"/>
    <lineage>
        <taxon>Eukaryota</taxon>
        <taxon>Fungi</taxon>
        <taxon>Dikarya</taxon>
        <taxon>Basidiomycota</taxon>
        <taxon>Agaricomycotina</taxon>
        <taxon>Agaricomycetes</taxon>
        <taxon>Agaricomycetidae</taxon>
        <taxon>Agaricales</taxon>
        <taxon>Pluteineae</taxon>
        <taxon>Amanitaceae</taxon>
        <taxon>Amanita</taxon>
    </lineage>
</organism>
<evidence type="ECO:0000256" key="6">
    <source>
        <dbReference type="ARBA" id="ARBA00023132"/>
    </source>
</evidence>
<evidence type="ECO:0000256" key="7">
    <source>
        <dbReference type="ARBA" id="ARBA00023242"/>
    </source>
</evidence>
<dbReference type="GO" id="GO:0005643">
    <property type="term" value="C:nuclear pore"/>
    <property type="evidence" value="ECO:0007669"/>
    <property type="project" value="UniProtKB-SubCell"/>
</dbReference>
<dbReference type="GO" id="GO:0000055">
    <property type="term" value="P:ribosomal large subunit export from nucleus"/>
    <property type="evidence" value="ECO:0007669"/>
    <property type="project" value="InterPro"/>
</dbReference>
<evidence type="ECO:0000256" key="8">
    <source>
        <dbReference type="SAM" id="Coils"/>
    </source>
</evidence>
<dbReference type="STRING" id="946122.A0A0C2XFD9"/>
<evidence type="ECO:0000256" key="1">
    <source>
        <dbReference type="ARBA" id="ARBA00004567"/>
    </source>
</evidence>
<dbReference type="OrthoDB" id="341482at2759"/>
<name>A0A0C2XFD9_AMAMK</name>
<evidence type="ECO:0000313" key="11">
    <source>
        <dbReference type="Proteomes" id="UP000054549"/>
    </source>
</evidence>
<keyword evidence="4" id="KW-0653">Protein transport</keyword>
<dbReference type="Proteomes" id="UP000054549">
    <property type="component" value="Unassembled WGS sequence"/>
</dbReference>
<proteinExistence type="predicted"/>
<sequence length="839" mass="93714">MDSDNDWSTILTDHPIFSLPKLSSEPAAKRRSSLELSSNTLPDFTNVKEDSETPSGRRQVMLLKGADLILAAGKQIRMASLNDARLNQGPAKTYKTLHTPNIQFEIQQIVLNPSGKLLAVAGTYQVAVVVLPRSTFARLVPDTIDCKSVQVGQYYHASEASAPIAKIDWHPWGEAGSTLLVMTIDGKLREYDISIETEEPQQLLSFMPEKKFKSFHAEDPSEREVVSFTLGKGGADWGPLTLYALTRSGDIHAICPYMPKNASVPSSYVHALDCFVSAKREYLAHDTSSSKDLSMLYDYQHKYVSALLKQLPSGTIIPGLSRSVLMHPPTIVKLQPTRQGPFLLQPSPRMLDGSEGGFATDISYLVFGLQQDDPDDGGGEPMYLGAVLVAYQDGRIDVCLDVEKVEAKWEGKQNQGLPMLAVYENVDLGLVSLLKQASDKDLDLLQGNHPLFYSDPIHDDTVYAYHAFGVHSLHLGPVFQDLVSALRVEGDDEISLQEALQNSTCTTVQPILSTYSIERRCSNPVTGVAIPNDVYLTYTIFILTSAMRVTTFPLSLQDESKQKQEESFTTEDFGGNTATAFFTPLDGPAAYMSLLDDESYKPPDVLLRPSGLPSSPRLSLPPSGSKELVLTPETLRFVGTTVANLRAQIHEIQLAYQTAERRVALQQQELIRQVEKCRNLNQLNEHMRQDSLGEIPKRIDSIEDRQKTLLGRLDRTLQALMQKACPELSEHEMKWFDELKRMKEEISRSGRYDGESLVARTRQLEREFSRLIPNLKAIAEKEKRHKEKLAENTRVLGASQAFELGERSSYERGRLHELETDLVRLASQLDLNLERPPTR</sequence>
<dbReference type="EMBL" id="KN818229">
    <property type="protein sequence ID" value="KIL68151.1"/>
    <property type="molecule type" value="Genomic_DNA"/>
</dbReference>
<keyword evidence="7" id="KW-0539">Nucleus</keyword>
<reference evidence="10 11" key="1">
    <citation type="submission" date="2014-04" db="EMBL/GenBank/DDBJ databases">
        <title>Evolutionary Origins and Diversification of the Mycorrhizal Mutualists.</title>
        <authorList>
            <consortium name="DOE Joint Genome Institute"/>
            <consortium name="Mycorrhizal Genomics Consortium"/>
            <person name="Kohler A."/>
            <person name="Kuo A."/>
            <person name="Nagy L.G."/>
            <person name="Floudas D."/>
            <person name="Copeland A."/>
            <person name="Barry K.W."/>
            <person name="Cichocki N."/>
            <person name="Veneault-Fourrey C."/>
            <person name="LaButti K."/>
            <person name="Lindquist E.A."/>
            <person name="Lipzen A."/>
            <person name="Lundell T."/>
            <person name="Morin E."/>
            <person name="Murat C."/>
            <person name="Riley R."/>
            <person name="Ohm R."/>
            <person name="Sun H."/>
            <person name="Tunlid A."/>
            <person name="Henrissat B."/>
            <person name="Grigoriev I.V."/>
            <person name="Hibbett D.S."/>
            <person name="Martin F."/>
        </authorList>
    </citation>
    <scope>NUCLEOTIDE SEQUENCE [LARGE SCALE GENOMIC DNA]</scope>
    <source>
        <strain evidence="10 11">Koide BX008</strain>
    </source>
</reference>
<evidence type="ECO:0000256" key="3">
    <source>
        <dbReference type="ARBA" id="ARBA00022816"/>
    </source>
</evidence>
<dbReference type="PANTHER" id="PTHR13257">
    <property type="entry name" value="NUCLEOPORIN NUP84-RELATED"/>
    <property type="match status" value="1"/>
</dbReference>
<dbReference type="SUPFAM" id="SSF82171">
    <property type="entry name" value="DPP6 N-terminal domain-like"/>
    <property type="match status" value="1"/>
</dbReference>
<protein>
    <submittedName>
        <fullName evidence="10">Uncharacterized protein</fullName>
    </submittedName>
</protein>
<dbReference type="GO" id="GO:0006606">
    <property type="term" value="P:protein import into nucleus"/>
    <property type="evidence" value="ECO:0007669"/>
    <property type="project" value="TreeGrafter"/>
</dbReference>
<dbReference type="GO" id="GO:0000056">
    <property type="term" value="P:ribosomal small subunit export from nucleus"/>
    <property type="evidence" value="ECO:0007669"/>
    <property type="project" value="InterPro"/>
</dbReference>
<feature type="coiled-coil region" evidence="8">
    <location>
        <begin position="642"/>
        <end position="669"/>
    </location>
</feature>
<evidence type="ECO:0000256" key="9">
    <source>
        <dbReference type="SAM" id="MobiDB-lite"/>
    </source>
</evidence>
<dbReference type="InterPro" id="IPR037700">
    <property type="entry name" value="NUP88/NUP82"/>
</dbReference>
<evidence type="ECO:0000313" key="10">
    <source>
        <dbReference type="EMBL" id="KIL68151.1"/>
    </source>
</evidence>
<accession>A0A0C2XFD9</accession>
<keyword evidence="2" id="KW-0813">Transport</keyword>
<evidence type="ECO:0000256" key="4">
    <source>
        <dbReference type="ARBA" id="ARBA00022927"/>
    </source>
</evidence>
<dbReference type="GO" id="GO:0006406">
    <property type="term" value="P:mRNA export from nucleus"/>
    <property type="evidence" value="ECO:0007669"/>
    <property type="project" value="TreeGrafter"/>
</dbReference>
<dbReference type="Pfam" id="PF10168">
    <property type="entry name" value="Nup88"/>
    <property type="match status" value="2"/>
</dbReference>
<feature type="region of interest" description="Disordered" evidence="9">
    <location>
        <begin position="605"/>
        <end position="625"/>
    </location>
</feature>
<keyword evidence="8" id="KW-0175">Coiled coil</keyword>
<dbReference type="GO" id="GO:0017056">
    <property type="term" value="F:structural constituent of nuclear pore"/>
    <property type="evidence" value="ECO:0007669"/>
    <property type="project" value="InterPro"/>
</dbReference>
<comment type="subcellular location">
    <subcellularLocation>
        <location evidence="1">Nucleus</location>
        <location evidence="1">Nuclear pore complex</location>
    </subcellularLocation>
</comment>
<dbReference type="InterPro" id="IPR019321">
    <property type="entry name" value="Nucleoporin_Nup88"/>
</dbReference>
<dbReference type="FunCoup" id="A0A0C2XFD9">
    <property type="interactions" value="24"/>
</dbReference>